<evidence type="ECO:0000313" key="2">
    <source>
        <dbReference type="EMBL" id="KAE8372308.1"/>
    </source>
</evidence>
<protein>
    <recommendedName>
        <fullName evidence="4">BTB domain-containing protein</fullName>
    </recommendedName>
</protein>
<feature type="region of interest" description="Disordered" evidence="1">
    <location>
        <begin position="1"/>
        <end position="43"/>
    </location>
</feature>
<name>A0A5N7ATV8_9EURO</name>
<dbReference type="OrthoDB" id="3594103at2759"/>
<feature type="compositionally biased region" description="Acidic residues" evidence="1">
    <location>
        <begin position="318"/>
        <end position="335"/>
    </location>
</feature>
<reference evidence="2 3" key="1">
    <citation type="submission" date="2019-04" db="EMBL/GenBank/DDBJ databases">
        <title>Friends and foes A comparative genomics studyof 23 Aspergillus species from section Flavi.</title>
        <authorList>
            <consortium name="DOE Joint Genome Institute"/>
            <person name="Kjaerbolling I."/>
            <person name="Vesth T."/>
            <person name="Frisvad J.C."/>
            <person name="Nybo J.L."/>
            <person name="Theobald S."/>
            <person name="Kildgaard S."/>
            <person name="Isbrandt T."/>
            <person name="Kuo A."/>
            <person name="Sato A."/>
            <person name="Lyhne E.K."/>
            <person name="Kogle M.E."/>
            <person name="Wiebenga A."/>
            <person name="Kun R.S."/>
            <person name="Lubbers R.J."/>
            <person name="Makela M.R."/>
            <person name="Barry K."/>
            <person name="Chovatia M."/>
            <person name="Clum A."/>
            <person name="Daum C."/>
            <person name="Haridas S."/>
            <person name="He G."/>
            <person name="LaButti K."/>
            <person name="Lipzen A."/>
            <person name="Mondo S."/>
            <person name="Riley R."/>
            <person name="Salamov A."/>
            <person name="Simmons B.A."/>
            <person name="Magnuson J.K."/>
            <person name="Henrissat B."/>
            <person name="Mortensen U.H."/>
            <person name="Larsen T.O."/>
            <person name="Devries R.P."/>
            <person name="Grigoriev I.V."/>
            <person name="Machida M."/>
            <person name="Baker S.E."/>
            <person name="Andersen M.R."/>
        </authorList>
    </citation>
    <scope>NUCLEOTIDE SEQUENCE [LARGE SCALE GENOMIC DNA]</scope>
    <source>
        <strain evidence="2 3">IBT 29228</strain>
    </source>
</reference>
<organism evidence="2 3">
    <name type="scientific">Aspergillus bertholletiae</name>
    <dbReference type="NCBI Taxonomy" id="1226010"/>
    <lineage>
        <taxon>Eukaryota</taxon>
        <taxon>Fungi</taxon>
        <taxon>Dikarya</taxon>
        <taxon>Ascomycota</taxon>
        <taxon>Pezizomycotina</taxon>
        <taxon>Eurotiomycetes</taxon>
        <taxon>Eurotiomycetidae</taxon>
        <taxon>Eurotiales</taxon>
        <taxon>Aspergillaceae</taxon>
        <taxon>Aspergillus</taxon>
        <taxon>Aspergillus subgen. Circumdati</taxon>
    </lineage>
</organism>
<evidence type="ECO:0000256" key="1">
    <source>
        <dbReference type="SAM" id="MobiDB-lite"/>
    </source>
</evidence>
<proteinExistence type="predicted"/>
<dbReference type="AlphaFoldDB" id="A0A5N7ATV8"/>
<accession>A0A5N7ATV8</accession>
<sequence length="447" mass="50545">MKNAAKKGLRKSSLHKKRDTLDPEKTTRPATPPECSLIDYKQPDSSPYENPFVKLQIGRKEYAVPKCYLSGYPQFKVGSVYSSCARLSDVDEDIGHTIVHFLYTGQYKTLNPGSGKSISDIPKEFERSIHAYCAALVYGIHGLETLAKRYIEILGSLVSVFDVLRSVKTVFSKIPSDAVWIRNYIQWHLERAFSSDESVFHRDELYQALGNDPSFSEMVMRMIFGIYDSRIANIRFLRRLQDKKMHRIADRLGQMESSLGDWQMDRNSTEEHPVKAYAAEEPVVELECVPELATEPVVESEPVPELVVEHPLAGWEPAAEEESSDQATELEGEPDPAVEPVIELEPVPAEPKVEDTFLEEAWSVWEYAPKEVVETKTCHKETSTPAKTTKNRELPPECESHTDRIGAPVRESLLPSNISEKIARREALKREGRCIRCQGKLPSPGNK</sequence>
<evidence type="ECO:0000313" key="3">
    <source>
        <dbReference type="Proteomes" id="UP000326198"/>
    </source>
</evidence>
<dbReference type="EMBL" id="ML736365">
    <property type="protein sequence ID" value="KAE8372308.1"/>
    <property type="molecule type" value="Genomic_DNA"/>
</dbReference>
<gene>
    <name evidence="2" type="ORF">BDV26DRAFT_297983</name>
</gene>
<evidence type="ECO:0008006" key="4">
    <source>
        <dbReference type="Google" id="ProtNLM"/>
    </source>
</evidence>
<feature type="region of interest" description="Disordered" evidence="1">
    <location>
        <begin position="378"/>
        <end position="406"/>
    </location>
</feature>
<dbReference type="PANTHER" id="PTHR37538:SF1">
    <property type="entry name" value="BTB DOMAIN-CONTAINING PROTEIN"/>
    <property type="match status" value="1"/>
</dbReference>
<feature type="region of interest" description="Disordered" evidence="1">
    <location>
        <begin position="316"/>
        <end position="335"/>
    </location>
</feature>
<feature type="compositionally biased region" description="Basic residues" evidence="1">
    <location>
        <begin position="1"/>
        <end position="18"/>
    </location>
</feature>
<feature type="compositionally biased region" description="Basic and acidic residues" evidence="1">
    <location>
        <begin position="390"/>
        <end position="404"/>
    </location>
</feature>
<dbReference type="Proteomes" id="UP000326198">
    <property type="component" value="Unassembled WGS sequence"/>
</dbReference>
<dbReference type="PANTHER" id="PTHR37538">
    <property type="entry name" value="BTB DOMAIN-CONTAINING PROTEIN"/>
    <property type="match status" value="1"/>
</dbReference>
<keyword evidence="3" id="KW-1185">Reference proteome</keyword>